<accession>S5DPC3</accession>
<dbReference type="GO" id="GO:0045936">
    <property type="term" value="P:negative regulation of phosphate metabolic process"/>
    <property type="evidence" value="ECO:0007669"/>
    <property type="project" value="InterPro"/>
</dbReference>
<dbReference type="InterPro" id="IPR028366">
    <property type="entry name" value="PhoU"/>
</dbReference>
<evidence type="ECO:0000259" key="3">
    <source>
        <dbReference type="Pfam" id="PF01895"/>
    </source>
</evidence>
<dbReference type="InterPro" id="IPR038078">
    <property type="entry name" value="PhoU-like_sf"/>
</dbReference>
<protein>
    <recommendedName>
        <fullName evidence="2">Phosphate-specific transport system accessory protein PhoU</fullName>
    </recommendedName>
</protein>
<dbReference type="Gene3D" id="1.20.58.220">
    <property type="entry name" value="Phosphate transport system protein phou homolog 2, domain 2"/>
    <property type="match status" value="1"/>
</dbReference>
<evidence type="ECO:0000256" key="1">
    <source>
        <dbReference type="ARBA" id="ARBA00022592"/>
    </source>
</evidence>
<comment type="function">
    <text evidence="2">Plays a role in the regulation of phosphate uptake.</text>
</comment>
<sequence length="213" mass="23777">MSLQEKIENLETDLHLMGRLVLDALVDGVRALEDKDVNRAIATIEKDDEIDAAYLKIDQDWVELMATEQLVATDLRLSTSILQASLHLERLGDLAVYLGNTTQEIFDSPVPETVHATVVEMGDLVIDMASSAMESLKNRDKDLALATAEKDNQVNRLYNSMLEEAPKIAGNEDLFNGLFRLVTCIRTLERGGDHAVDICELTHFLVTGKFEEF</sequence>
<comment type="subcellular location">
    <subcellularLocation>
        <location evidence="2">Cytoplasm</location>
    </subcellularLocation>
</comment>
<feature type="domain" description="PhoU" evidence="3">
    <location>
        <begin position="119"/>
        <end position="201"/>
    </location>
</feature>
<reference evidence="4" key="1">
    <citation type="journal article" date="2013" name="Sci. Rep.">
        <title>Metagenomics uncovers a new group of low GC and ultra-small marine Actinobacteria.</title>
        <authorList>
            <person name="Ghai R."/>
            <person name="Mizuno C.M."/>
            <person name="Picazo A."/>
            <person name="Camacho A."/>
            <person name="Rodriguez-Valera F."/>
        </authorList>
    </citation>
    <scope>NUCLEOTIDE SEQUENCE</scope>
</reference>
<name>S5DPC3_9ACTN</name>
<keyword evidence="2" id="KW-0813">Transport</keyword>
<proteinExistence type="inferred from homology"/>
<keyword evidence="1 2" id="KW-0592">Phosphate transport</keyword>
<dbReference type="EMBL" id="KC811131">
    <property type="protein sequence ID" value="AGQ19408.1"/>
    <property type="molecule type" value="Genomic_DNA"/>
</dbReference>
<comment type="similarity">
    <text evidence="2">Belongs to the PhoU family.</text>
</comment>
<dbReference type="GO" id="GO:0005737">
    <property type="term" value="C:cytoplasm"/>
    <property type="evidence" value="ECO:0007669"/>
    <property type="project" value="UniProtKB-SubCell"/>
</dbReference>
<dbReference type="PIRSF" id="PIRSF003107">
    <property type="entry name" value="PhoU"/>
    <property type="match status" value="1"/>
</dbReference>
<dbReference type="GO" id="GO:0030643">
    <property type="term" value="P:intracellular phosphate ion homeostasis"/>
    <property type="evidence" value="ECO:0007669"/>
    <property type="project" value="InterPro"/>
</dbReference>
<dbReference type="GO" id="GO:0006817">
    <property type="term" value="P:phosphate ion transport"/>
    <property type="evidence" value="ECO:0007669"/>
    <property type="project" value="UniProtKB-KW"/>
</dbReference>
<dbReference type="SUPFAM" id="SSF109755">
    <property type="entry name" value="PhoU-like"/>
    <property type="match status" value="1"/>
</dbReference>
<dbReference type="Pfam" id="PF01895">
    <property type="entry name" value="PhoU"/>
    <property type="match status" value="2"/>
</dbReference>
<dbReference type="PANTHER" id="PTHR42930:SF3">
    <property type="entry name" value="PHOSPHATE-SPECIFIC TRANSPORT SYSTEM ACCESSORY PROTEIN PHOU"/>
    <property type="match status" value="1"/>
</dbReference>
<evidence type="ECO:0000256" key="2">
    <source>
        <dbReference type="PIRNR" id="PIRNR003107"/>
    </source>
</evidence>
<dbReference type="NCBIfam" id="TIGR02135">
    <property type="entry name" value="phoU_full"/>
    <property type="match status" value="1"/>
</dbReference>
<comment type="subunit">
    <text evidence="2">Homodimer.</text>
</comment>
<dbReference type="AlphaFoldDB" id="S5DPC3"/>
<dbReference type="PANTHER" id="PTHR42930">
    <property type="entry name" value="PHOSPHATE-SPECIFIC TRANSPORT SYSTEM ACCESSORY PROTEIN PHOU"/>
    <property type="match status" value="1"/>
</dbReference>
<dbReference type="InterPro" id="IPR026022">
    <property type="entry name" value="PhoU_dom"/>
</dbReference>
<keyword evidence="2" id="KW-0963">Cytoplasm</keyword>
<evidence type="ECO:0000313" key="4">
    <source>
        <dbReference type="EMBL" id="AGQ19408.1"/>
    </source>
</evidence>
<feature type="domain" description="PhoU" evidence="3">
    <location>
        <begin position="15"/>
        <end position="98"/>
    </location>
</feature>
<organism evidence="4">
    <name type="scientific">Candidatus Actinomarina minuta</name>
    <dbReference type="NCBI Taxonomy" id="1389454"/>
    <lineage>
        <taxon>Bacteria</taxon>
        <taxon>Bacillati</taxon>
        <taxon>Actinomycetota</taxon>
        <taxon>Actinomycetes</taxon>
        <taxon>Candidatus Actinomarinidae</taxon>
        <taxon>Candidatus Actinomarinales</taxon>
        <taxon>Candidatus Actinomarineae</taxon>
        <taxon>Candidatus Actinomarinaceae</taxon>
        <taxon>Candidatus Actinomarina</taxon>
    </lineage>
</organism>